<dbReference type="Proteomes" id="UP001162131">
    <property type="component" value="Unassembled WGS sequence"/>
</dbReference>
<evidence type="ECO:0000313" key="3">
    <source>
        <dbReference type="Proteomes" id="UP001162131"/>
    </source>
</evidence>
<dbReference type="EMBL" id="CAJZBQ010000009">
    <property type="protein sequence ID" value="CAG9312851.1"/>
    <property type="molecule type" value="Genomic_DNA"/>
</dbReference>
<gene>
    <name evidence="2" type="ORF">BSTOLATCC_MIC7643</name>
</gene>
<dbReference type="CDD" id="cd09631">
    <property type="entry name" value="DOMON_DOH"/>
    <property type="match status" value="1"/>
</dbReference>
<comment type="caution">
    <text evidence="2">The sequence shown here is derived from an EMBL/GenBank/DDBJ whole genome shotgun (WGS) entry which is preliminary data.</text>
</comment>
<dbReference type="InterPro" id="IPR005018">
    <property type="entry name" value="DOMON_domain"/>
</dbReference>
<name>A0AAU9II22_9CILI</name>
<accession>A0AAU9II22</accession>
<organism evidence="2 3">
    <name type="scientific">Blepharisma stoltei</name>
    <dbReference type="NCBI Taxonomy" id="1481888"/>
    <lineage>
        <taxon>Eukaryota</taxon>
        <taxon>Sar</taxon>
        <taxon>Alveolata</taxon>
        <taxon>Ciliophora</taxon>
        <taxon>Postciliodesmatophora</taxon>
        <taxon>Heterotrichea</taxon>
        <taxon>Heterotrichida</taxon>
        <taxon>Blepharismidae</taxon>
        <taxon>Blepharisma</taxon>
    </lineage>
</organism>
<reference evidence="2" key="1">
    <citation type="submission" date="2021-09" db="EMBL/GenBank/DDBJ databases">
        <authorList>
            <consortium name="AG Swart"/>
            <person name="Singh M."/>
            <person name="Singh A."/>
            <person name="Seah K."/>
            <person name="Emmerich C."/>
        </authorList>
    </citation>
    <scope>NUCLEOTIDE SEQUENCE</scope>
    <source>
        <strain evidence="2">ATCC30299</strain>
    </source>
</reference>
<sequence>MIHTDMIVVMANNNGEPPTKMDLFAIEEATPPTDESLGGRDDLFLEDWSYTETGFTAVVSRLLITGDTFDHIIKPNSEMDMICATQKKDSWTEHDFSGNF</sequence>
<dbReference type="AlphaFoldDB" id="A0AAU9II22"/>
<keyword evidence="3" id="KW-1185">Reference proteome</keyword>
<feature type="domain" description="DOMON" evidence="1">
    <location>
        <begin position="1"/>
        <end position="84"/>
    </location>
</feature>
<dbReference type="Pfam" id="PF03351">
    <property type="entry name" value="DOMON"/>
    <property type="match status" value="1"/>
</dbReference>
<protein>
    <recommendedName>
        <fullName evidence="1">DOMON domain-containing protein</fullName>
    </recommendedName>
</protein>
<evidence type="ECO:0000259" key="1">
    <source>
        <dbReference type="Pfam" id="PF03351"/>
    </source>
</evidence>
<dbReference type="InterPro" id="IPR045266">
    <property type="entry name" value="DOH_DOMON"/>
</dbReference>
<proteinExistence type="predicted"/>
<evidence type="ECO:0000313" key="2">
    <source>
        <dbReference type="EMBL" id="CAG9312851.1"/>
    </source>
</evidence>